<evidence type="ECO:0000256" key="3">
    <source>
        <dbReference type="SAM" id="MobiDB-lite"/>
    </source>
</evidence>
<feature type="compositionally biased region" description="Basic and acidic residues" evidence="3">
    <location>
        <begin position="1"/>
        <end position="10"/>
    </location>
</feature>
<dbReference type="InterPro" id="IPR003736">
    <property type="entry name" value="PAAI_dom"/>
</dbReference>
<feature type="domain" description="Thioesterase" evidence="4">
    <location>
        <begin position="93"/>
        <end position="167"/>
    </location>
</feature>
<organism evidence="5 6">
    <name type="scientific">Corynebacterium lactis RW2-5</name>
    <dbReference type="NCBI Taxonomy" id="1408189"/>
    <lineage>
        <taxon>Bacteria</taxon>
        <taxon>Bacillati</taxon>
        <taxon>Actinomycetota</taxon>
        <taxon>Actinomycetes</taxon>
        <taxon>Mycobacteriales</taxon>
        <taxon>Corynebacteriaceae</taxon>
        <taxon>Corynebacterium</taxon>
    </lineage>
</organism>
<name>A0A0K2H096_9CORY</name>
<dbReference type="KEGG" id="clw:CLAC_06655"/>
<dbReference type="GO" id="GO:0061522">
    <property type="term" value="F:1,4-dihydroxy-2-naphthoyl-CoA thioesterase activity"/>
    <property type="evidence" value="ECO:0007669"/>
    <property type="project" value="TreeGrafter"/>
</dbReference>
<protein>
    <recommendedName>
        <fullName evidence="4">Thioesterase domain-containing protein</fullName>
    </recommendedName>
</protein>
<dbReference type="PATRIC" id="fig|1408189.4.peg.1325"/>
<feature type="region of interest" description="Disordered" evidence="3">
    <location>
        <begin position="1"/>
        <end position="21"/>
    </location>
</feature>
<dbReference type="AlphaFoldDB" id="A0A0K2H096"/>
<evidence type="ECO:0000256" key="2">
    <source>
        <dbReference type="ARBA" id="ARBA00022801"/>
    </source>
</evidence>
<dbReference type="OrthoDB" id="9798208at2"/>
<dbReference type="GO" id="GO:0005829">
    <property type="term" value="C:cytosol"/>
    <property type="evidence" value="ECO:0007669"/>
    <property type="project" value="TreeGrafter"/>
</dbReference>
<dbReference type="EMBL" id="CP006841">
    <property type="protein sequence ID" value="ALA67467.1"/>
    <property type="molecule type" value="Genomic_DNA"/>
</dbReference>
<dbReference type="PANTHER" id="PTHR43240:SF5">
    <property type="entry name" value="1,4-DIHYDROXY-2-NAPHTHOYL-COA THIOESTERASE 1"/>
    <property type="match status" value="1"/>
</dbReference>
<evidence type="ECO:0000256" key="1">
    <source>
        <dbReference type="ARBA" id="ARBA00008324"/>
    </source>
</evidence>
<dbReference type="Proteomes" id="UP000058446">
    <property type="component" value="Chromosome"/>
</dbReference>
<comment type="similarity">
    <text evidence="1">Belongs to the thioesterase PaaI family.</text>
</comment>
<proteinExistence type="inferred from homology"/>
<dbReference type="Gene3D" id="3.10.129.10">
    <property type="entry name" value="Hotdog Thioesterase"/>
    <property type="match status" value="1"/>
</dbReference>
<accession>A0A0K2H096</accession>
<dbReference type="Pfam" id="PF03061">
    <property type="entry name" value="4HBT"/>
    <property type="match status" value="1"/>
</dbReference>
<dbReference type="PANTHER" id="PTHR43240">
    <property type="entry name" value="1,4-DIHYDROXY-2-NAPHTHOYL-COA THIOESTERASE 1"/>
    <property type="match status" value="1"/>
</dbReference>
<dbReference type="STRING" id="1408189.CLAC_06655"/>
<dbReference type="SUPFAM" id="SSF54637">
    <property type="entry name" value="Thioesterase/thiol ester dehydrase-isomerase"/>
    <property type="match status" value="1"/>
</dbReference>
<dbReference type="CDD" id="cd03443">
    <property type="entry name" value="PaaI_thioesterase"/>
    <property type="match status" value="1"/>
</dbReference>
<keyword evidence="2" id="KW-0378">Hydrolase</keyword>
<gene>
    <name evidence="5" type="ORF">CLAC_06655</name>
</gene>
<dbReference type="RefSeq" id="WP_053412221.1">
    <property type="nucleotide sequence ID" value="NZ_CP006841.1"/>
</dbReference>
<sequence length="183" mass="19232">MSETASERKTTANGGAEESINSKKEGLREYLRLVRQATNGPLSPDEVASLNTAVVDHGLGGYDILLGTVFTEVGPQCVVAQLTVGETHLQPWGLANGGVYCSLGETVGSVAGYIAAGAKPAVVGVNNNTDFYRSARAGDVIVSTGTPVHLGRSMQVWQIHHVRQSDGKTLARTNLRVAVLSES</sequence>
<evidence type="ECO:0000313" key="5">
    <source>
        <dbReference type="EMBL" id="ALA67467.1"/>
    </source>
</evidence>
<evidence type="ECO:0000259" key="4">
    <source>
        <dbReference type="Pfam" id="PF03061"/>
    </source>
</evidence>
<dbReference type="InterPro" id="IPR029069">
    <property type="entry name" value="HotDog_dom_sf"/>
</dbReference>
<dbReference type="NCBIfam" id="TIGR00369">
    <property type="entry name" value="unchar_dom_1"/>
    <property type="match status" value="1"/>
</dbReference>
<reference evidence="5 6" key="1">
    <citation type="submission" date="2013-10" db="EMBL/GenBank/DDBJ databases">
        <title>Complete genome sequence of Corynebacterium lactis DSM 45799(T), isolated from raw cow milk.</title>
        <authorList>
            <person name="Ruckert C."/>
            <person name="Albersmeier A."/>
            <person name="Lipski A."/>
            <person name="Kalinowski J."/>
        </authorList>
    </citation>
    <scope>NUCLEOTIDE SEQUENCE [LARGE SCALE GENOMIC DNA]</scope>
    <source>
        <strain evidence="5 6">RW2-5</strain>
    </source>
</reference>
<keyword evidence="6" id="KW-1185">Reference proteome</keyword>
<dbReference type="InterPro" id="IPR006683">
    <property type="entry name" value="Thioestr_dom"/>
</dbReference>
<evidence type="ECO:0000313" key="6">
    <source>
        <dbReference type="Proteomes" id="UP000058446"/>
    </source>
</evidence>